<feature type="chain" id="PRO_5015401300" description="Lipoprotein" evidence="1">
    <location>
        <begin position="20"/>
        <end position="96"/>
    </location>
</feature>
<keyword evidence="1" id="KW-0732">Signal</keyword>
<evidence type="ECO:0008006" key="4">
    <source>
        <dbReference type="Google" id="ProtNLM"/>
    </source>
</evidence>
<evidence type="ECO:0000256" key="1">
    <source>
        <dbReference type="SAM" id="SignalP"/>
    </source>
</evidence>
<dbReference type="RefSeq" id="WP_108639237.1">
    <property type="nucleotide sequence ID" value="NZ_QCYG01000001.1"/>
</dbReference>
<evidence type="ECO:0000313" key="2">
    <source>
        <dbReference type="EMBL" id="PVA08083.1"/>
    </source>
</evidence>
<organism evidence="2 3">
    <name type="scientific">Thalassorhabdomicrobium marinisediminis</name>
    <dbReference type="NCBI Taxonomy" id="2170577"/>
    <lineage>
        <taxon>Bacteria</taxon>
        <taxon>Pseudomonadati</taxon>
        <taxon>Pseudomonadota</taxon>
        <taxon>Alphaproteobacteria</taxon>
        <taxon>Rhodobacterales</taxon>
        <taxon>Paracoccaceae</taxon>
        <taxon>Thalassorhabdomicrobium</taxon>
    </lineage>
</organism>
<dbReference type="AlphaFoldDB" id="A0A2T7G0X7"/>
<comment type="caution">
    <text evidence="2">The sequence shown here is derived from an EMBL/GenBank/DDBJ whole genome shotgun (WGS) entry which is preliminary data.</text>
</comment>
<name>A0A2T7G0X7_9RHOB</name>
<reference evidence="2 3" key="1">
    <citation type="submission" date="2018-04" db="EMBL/GenBank/DDBJ databases">
        <title>Pelagivirga bohaiensis gen. nov., sp. nov., a bacterium isolated from the Bohai Sea.</title>
        <authorList>
            <person name="Ji X."/>
        </authorList>
    </citation>
    <scope>NUCLEOTIDE SEQUENCE [LARGE SCALE GENOMIC DNA]</scope>
    <source>
        <strain evidence="2 3">BH-SD16</strain>
    </source>
</reference>
<keyword evidence="3" id="KW-1185">Reference proteome</keyword>
<dbReference type="EMBL" id="QCYG01000001">
    <property type="protein sequence ID" value="PVA08083.1"/>
    <property type="molecule type" value="Genomic_DNA"/>
</dbReference>
<protein>
    <recommendedName>
        <fullName evidence="4">Lipoprotein</fullName>
    </recommendedName>
</protein>
<feature type="signal peptide" evidence="1">
    <location>
        <begin position="1"/>
        <end position="19"/>
    </location>
</feature>
<gene>
    <name evidence="2" type="ORF">DC363_00860</name>
</gene>
<evidence type="ECO:0000313" key="3">
    <source>
        <dbReference type="Proteomes" id="UP000244817"/>
    </source>
</evidence>
<proteinExistence type="predicted"/>
<sequence>MRLLALPLLLLLAACSGKAVTEFMPGEAVVVNGYPYTVNRTAQGVTVQNFETGRTSPAVLLANAGLAAEQVTGCTVETIVKDGLANTYYATLDCEG</sequence>
<dbReference type="Proteomes" id="UP000244817">
    <property type="component" value="Unassembled WGS sequence"/>
</dbReference>
<accession>A0A2T7G0X7</accession>
<dbReference type="PROSITE" id="PS51257">
    <property type="entry name" value="PROKAR_LIPOPROTEIN"/>
    <property type="match status" value="1"/>
</dbReference>
<dbReference type="OrthoDB" id="7889124at2"/>